<feature type="transmembrane region" description="Helical" evidence="6">
    <location>
        <begin position="465"/>
        <end position="486"/>
    </location>
</feature>
<evidence type="ECO:0000256" key="6">
    <source>
        <dbReference type="SAM" id="Phobius"/>
    </source>
</evidence>
<dbReference type="NCBIfam" id="TIGR01974">
    <property type="entry name" value="NDH_I_L"/>
    <property type="match status" value="1"/>
</dbReference>
<keyword evidence="9" id="KW-0560">Oxidoreductase</keyword>
<evidence type="ECO:0000313" key="9">
    <source>
        <dbReference type="EMBL" id="CAA9530981.1"/>
    </source>
</evidence>
<dbReference type="EMBL" id="CADCWC010000163">
    <property type="protein sequence ID" value="CAA9530981.1"/>
    <property type="molecule type" value="Genomic_DNA"/>
</dbReference>
<feature type="transmembrane region" description="Helical" evidence="6">
    <location>
        <begin position="89"/>
        <end position="109"/>
    </location>
</feature>
<feature type="transmembrane region" description="Helical" evidence="6">
    <location>
        <begin position="616"/>
        <end position="636"/>
    </location>
</feature>
<dbReference type="AlphaFoldDB" id="A0A6J4TTA4"/>
<name>A0A6J4TTA4_9ACTN</name>
<accession>A0A6J4TTA4</accession>
<dbReference type="InterPro" id="IPR001750">
    <property type="entry name" value="ND/Mrp_TM"/>
</dbReference>
<feature type="transmembrane region" description="Helical" evidence="6">
    <location>
        <begin position="121"/>
        <end position="139"/>
    </location>
</feature>
<feature type="transmembrane region" description="Helical" evidence="6">
    <location>
        <begin position="338"/>
        <end position="359"/>
    </location>
</feature>
<dbReference type="InterPro" id="IPR001516">
    <property type="entry name" value="Proton_antipo_N"/>
</dbReference>
<feature type="domain" description="NADH:quinone oxidoreductase/Mrp antiporter transmembrane" evidence="7">
    <location>
        <begin position="138"/>
        <end position="422"/>
    </location>
</feature>
<feature type="transmembrane region" description="Helical" evidence="6">
    <location>
        <begin position="250"/>
        <end position="270"/>
    </location>
</feature>
<feature type="transmembrane region" description="Helical" evidence="6">
    <location>
        <begin position="310"/>
        <end position="332"/>
    </location>
</feature>
<dbReference type="EC" id="1.6.5.3" evidence="9"/>
<sequence length="638" mass="68660">MSTSGYVWASFAAPLVGCVLITLLADRVPRRVAGLVACAAMLVSFVLGVLAFLDLRDRPAEERVVADTIWTWLSAGDFRADVGILFDPLSAVMLLVVSGVGFLIHVYSLGYMHDDAQERRFFAYMNLFVFSMLILVLAGNLVLLLVGWGMVGLSSYLLIGFWHHRPTAVAAAKKAFVMNAVGDVGLAIGTFLIFRELGTVDYREVFAGVPVLSDRGHLDWACGLLLIGALAKSAQIPLHTWLPDAMEGPTPVSALIHAATMVTAGVYLVARMNPLYAESGAISNLIVVIGATGLVMAGLIALFQHDIKRIIAYSTMSQIAYMFMGVGLGAYWAGMYHLVTHAFFKALLFMGAGIVIHALHDQQDIRHMGGLRRFLPRTTILMWIGSLALVGIVPFSGGWSKDAILSSGLEVGGAIGWVAWVAGIVGAFLTGLYSFRLLFLVFYGESSPYAADEAPKHTDHGEGPATMLWPVYALAALATVGGLLQIPGVTHYMTDFLEPITYGTGEMVEPSVAQEYLTTAAAVAAGLLGSVLAFRLWGRRPAVIPERASTGLAVLPERRFLWDELYDAILYRPAAAASNLIRRFVERPFFEAPLDAVGPASRLVARGFGVSQTGVVRLYALVFAVGVGALLLLFMVQA</sequence>
<feature type="transmembrane region" description="Helical" evidence="6">
    <location>
        <begin position="6"/>
        <end position="25"/>
    </location>
</feature>
<keyword evidence="4 6" id="KW-0472">Membrane</keyword>
<proteinExistence type="predicted"/>
<feature type="transmembrane region" description="Helical" evidence="6">
    <location>
        <begin position="282"/>
        <end position="303"/>
    </location>
</feature>
<dbReference type="Pfam" id="PF00361">
    <property type="entry name" value="Proton_antipo_M"/>
    <property type="match status" value="1"/>
</dbReference>
<evidence type="ECO:0000256" key="1">
    <source>
        <dbReference type="ARBA" id="ARBA00004127"/>
    </source>
</evidence>
<keyword evidence="3 6" id="KW-1133">Transmembrane helix</keyword>
<dbReference type="InterPro" id="IPR003945">
    <property type="entry name" value="NU5C-like"/>
</dbReference>
<evidence type="ECO:0000256" key="2">
    <source>
        <dbReference type="ARBA" id="ARBA00022692"/>
    </source>
</evidence>
<dbReference type="GO" id="GO:0015990">
    <property type="term" value="P:electron transport coupled proton transport"/>
    <property type="evidence" value="ECO:0007669"/>
    <property type="project" value="TreeGrafter"/>
</dbReference>
<protein>
    <submittedName>
        <fullName evidence="9">NADH-ubiquinone oxidoreductase chain L</fullName>
        <ecNumber evidence="9">1.6.5.3</ecNumber>
    </submittedName>
</protein>
<reference evidence="9" key="1">
    <citation type="submission" date="2020-02" db="EMBL/GenBank/DDBJ databases">
        <authorList>
            <person name="Meier V. D."/>
        </authorList>
    </citation>
    <scope>NUCLEOTIDE SEQUENCE</scope>
    <source>
        <strain evidence="9">AVDCRST_MAG79</strain>
    </source>
</reference>
<dbReference type="PRINTS" id="PR01435">
    <property type="entry name" value="NPOXDRDTASE5"/>
</dbReference>
<comment type="subcellular location">
    <subcellularLocation>
        <location evidence="1">Endomembrane system</location>
        <topology evidence="1">Multi-pass membrane protein</topology>
    </subcellularLocation>
    <subcellularLocation>
        <location evidence="5">Membrane</location>
        <topology evidence="5">Multi-pass membrane protein</topology>
    </subcellularLocation>
</comment>
<dbReference type="GO" id="GO:0008137">
    <property type="term" value="F:NADH dehydrogenase (ubiquinone) activity"/>
    <property type="evidence" value="ECO:0007669"/>
    <property type="project" value="InterPro"/>
</dbReference>
<dbReference type="GO" id="GO:0012505">
    <property type="term" value="C:endomembrane system"/>
    <property type="evidence" value="ECO:0007669"/>
    <property type="project" value="UniProtKB-SubCell"/>
</dbReference>
<evidence type="ECO:0000256" key="5">
    <source>
        <dbReference type="RuleBase" id="RU000320"/>
    </source>
</evidence>
<keyword evidence="9" id="KW-0830">Ubiquinone</keyword>
<feature type="domain" description="NADH-Ubiquinone oxidoreductase (complex I) chain 5 N-terminal" evidence="8">
    <location>
        <begin position="72"/>
        <end position="122"/>
    </location>
</feature>
<dbReference type="Pfam" id="PF00662">
    <property type="entry name" value="Proton_antipo_N"/>
    <property type="match status" value="1"/>
</dbReference>
<feature type="transmembrane region" description="Helical" evidence="6">
    <location>
        <begin position="417"/>
        <end position="444"/>
    </location>
</feature>
<evidence type="ECO:0000256" key="4">
    <source>
        <dbReference type="ARBA" id="ARBA00023136"/>
    </source>
</evidence>
<feature type="transmembrane region" description="Helical" evidence="6">
    <location>
        <begin position="380"/>
        <end position="397"/>
    </location>
</feature>
<dbReference type="Gene3D" id="1.20.5.2700">
    <property type="match status" value="1"/>
</dbReference>
<dbReference type="GO" id="GO:0016020">
    <property type="term" value="C:membrane"/>
    <property type="evidence" value="ECO:0007669"/>
    <property type="project" value="UniProtKB-SubCell"/>
</dbReference>
<dbReference type="GO" id="GO:0042773">
    <property type="term" value="P:ATP synthesis coupled electron transport"/>
    <property type="evidence" value="ECO:0007669"/>
    <property type="project" value="InterPro"/>
</dbReference>
<evidence type="ECO:0000259" key="8">
    <source>
        <dbReference type="Pfam" id="PF00662"/>
    </source>
</evidence>
<dbReference type="PRINTS" id="PR01434">
    <property type="entry name" value="NADHDHGNASE5"/>
</dbReference>
<dbReference type="GO" id="GO:0003954">
    <property type="term" value="F:NADH dehydrogenase activity"/>
    <property type="evidence" value="ECO:0007669"/>
    <property type="project" value="TreeGrafter"/>
</dbReference>
<dbReference type="PANTHER" id="PTHR42829">
    <property type="entry name" value="NADH-UBIQUINONE OXIDOREDUCTASE CHAIN 5"/>
    <property type="match status" value="1"/>
</dbReference>
<keyword evidence="2 5" id="KW-0812">Transmembrane</keyword>
<gene>
    <name evidence="9" type="ORF">AVDCRST_MAG79-914</name>
</gene>
<evidence type="ECO:0000259" key="7">
    <source>
        <dbReference type="Pfam" id="PF00361"/>
    </source>
</evidence>
<dbReference type="PANTHER" id="PTHR42829:SF2">
    <property type="entry name" value="NADH-UBIQUINONE OXIDOREDUCTASE CHAIN 5"/>
    <property type="match status" value="1"/>
</dbReference>
<feature type="transmembrane region" description="Helical" evidence="6">
    <location>
        <begin position="516"/>
        <end position="537"/>
    </location>
</feature>
<evidence type="ECO:0000256" key="3">
    <source>
        <dbReference type="ARBA" id="ARBA00022989"/>
    </source>
</evidence>
<dbReference type="InterPro" id="IPR018393">
    <property type="entry name" value="NADHpl_OxRdtase_5_subgr"/>
</dbReference>
<feature type="transmembrane region" description="Helical" evidence="6">
    <location>
        <begin position="32"/>
        <end position="53"/>
    </location>
</feature>
<feature type="transmembrane region" description="Helical" evidence="6">
    <location>
        <begin position="175"/>
        <end position="194"/>
    </location>
</feature>
<organism evidence="9">
    <name type="scientific">uncultured Thermoleophilia bacterium</name>
    <dbReference type="NCBI Taxonomy" id="1497501"/>
    <lineage>
        <taxon>Bacteria</taxon>
        <taxon>Bacillati</taxon>
        <taxon>Actinomycetota</taxon>
        <taxon>Thermoleophilia</taxon>
        <taxon>environmental samples</taxon>
    </lineage>
</organism>
<dbReference type="NCBIfam" id="NF005141">
    <property type="entry name" value="PRK06590.1"/>
    <property type="match status" value="1"/>
</dbReference>